<dbReference type="InterPro" id="IPR036047">
    <property type="entry name" value="F-box-like_dom_sf"/>
</dbReference>
<organism evidence="3 4">
    <name type="scientific">Digitaria exilis</name>
    <dbReference type="NCBI Taxonomy" id="1010633"/>
    <lineage>
        <taxon>Eukaryota</taxon>
        <taxon>Viridiplantae</taxon>
        <taxon>Streptophyta</taxon>
        <taxon>Embryophyta</taxon>
        <taxon>Tracheophyta</taxon>
        <taxon>Spermatophyta</taxon>
        <taxon>Magnoliopsida</taxon>
        <taxon>Liliopsida</taxon>
        <taxon>Poales</taxon>
        <taxon>Poaceae</taxon>
        <taxon>PACMAD clade</taxon>
        <taxon>Panicoideae</taxon>
        <taxon>Panicodae</taxon>
        <taxon>Paniceae</taxon>
        <taxon>Anthephorinae</taxon>
        <taxon>Digitaria</taxon>
    </lineage>
</organism>
<dbReference type="PANTHER" id="PTHR35828">
    <property type="entry name" value="OS08G0203800 PROTEIN-RELATED"/>
    <property type="match status" value="1"/>
</dbReference>
<dbReference type="Gene3D" id="1.20.1280.50">
    <property type="match status" value="1"/>
</dbReference>
<name>A0A835E5V7_9POAL</name>
<evidence type="ECO:0000259" key="2">
    <source>
        <dbReference type="Pfam" id="PF24523"/>
    </source>
</evidence>
<dbReference type="SUPFAM" id="SSF81383">
    <property type="entry name" value="F-box domain"/>
    <property type="match status" value="1"/>
</dbReference>
<evidence type="ECO:0008006" key="5">
    <source>
        <dbReference type="Google" id="ProtNLM"/>
    </source>
</evidence>
<evidence type="ECO:0000313" key="3">
    <source>
        <dbReference type="EMBL" id="KAF8665864.1"/>
    </source>
</evidence>
<feature type="domain" description="F-box" evidence="1">
    <location>
        <begin position="19"/>
        <end position="50"/>
    </location>
</feature>
<dbReference type="Proteomes" id="UP000636709">
    <property type="component" value="Unassembled WGS sequence"/>
</dbReference>
<dbReference type="PANTHER" id="PTHR35828:SF16">
    <property type="entry name" value="F-BOX DOMAIN-CONTAINING PROTEIN"/>
    <property type="match status" value="1"/>
</dbReference>
<accession>A0A835E5V7</accession>
<evidence type="ECO:0000259" key="1">
    <source>
        <dbReference type="Pfam" id="PF12937"/>
    </source>
</evidence>
<sequence length="447" mass="48768">MSSPRRKTTVVDDDTWASLLPDDLLLDIFRRLHTTDLTRCCCTCKPWRRAMIVFVASGHLRPRPDGFVPDLLVGVFHVIHVARSYYKHAPLRRVPGPLQSALPSTAGAHYYFVPAIAGGDHRASSSYGEVVASRDGFVLLVDARRKAEGLCLANLITGACTLLPAATVDVDDDNFNYVLVTADDLSGDDGPAVVILATAGTICDDDDRITYQLLSLPSSGDVGAPGTWGPVQRSGQLIKSKDDKGHYYHSHMEFAGNLVVCRGGAVHWLAGPPPAGNRSRGRVTCTVALDVRTGRAWTTELPSQCRFYDHNDRSVVLVTSGAGELSMVRSLSGYRIEVWALVGGGGGGGGEWTLRRAIDDVRSMLPRCTEEDGWVFNRAYLNAFCPRSGCVIGVLLGQVEFRIDVESIGGSSSSSRPAVESIGDCQRYYCYPYEMDWSTYISKMKYF</sequence>
<gene>
    <name evidence="3" type="ORF">HU200_053945</name>
</gene>
<dbReference type="InterPro" id="IPR056016">
    <property type="entry name" value="DUF7595"/>
</dbReference>
<protein>
    <recommendedName>
        <fullName evidence="5">F-box domain-containing protein</fullName>
    </recommendedName>
</protein>
<dbReference type="AlphaFoldDB" id="A0A835E5V7"/>
<keyword evidence="4" id="KW-1185">Reference proteome</keyword>
<reference evidence="3" key="1">
    <citation type="submission" date="2020-07" db="EMBL/GenBank/DDBJ databases">
        <title>Genome sequence and genetic diversity analysis of an under-domesticated orphan crop, white fonio (Digitaria exilis).</title>
        <authorList>
            <person name="Bennetzen J.L."/>
            <person name="Chen S."/>
            <person name="Ma X."/>
            <person name="Wang X."/>
            <person name="Yssel A.E.J."/>
            <person name="Chaluvadi S.R."/>
            <person name="Johnson M."/>
            <person name="Gangashetty P."/>
            <person name="Hamidou F."/>
            <person name="Sanogo M.D."/>
            <person name="Zwaenepoel A."/>
            <person name="Wallace J."/>
            <person name="Van De Peer Y."/>
            <person name="Van Deynze A."/>
        </authorList>
    </citation>
    <scope>NUCLEOTIDE SEQUENCE</scope>
    <source>
        <tissue evidence="3">Leaves</tissue>
    </source>
</reference>
<dbReference type="Pfam" id="PF12937">
    <property type="entry name" value="F-box-like"/>
    <property type="match status" value="1"/>
</dbReference>
<feature type="domain" description="DUF7595" evidence="2">
    <location>
        <begin position="129"/>
        <end position="394"/>
    </location>
</feature>
<dbReference type="Pfam" id="PF24523">
    <property type="entry name" value="DUF7595"/>
    <property type="match status" value="1"/>
</dbReference>
<evidence type="ECO:0000313" key="4">
    <source>
        <dbReference type="Proteomes" id="UP000636709"/>
    </source>
</evidence>
<comment type="caution">
    <text evidence="3">The sequence shown here is derived from an EMBL/GenBank/DDBJ whole genome shotgun (WGS) entry which is preliminary data.</text>
</comment>
<proteinExistence type="predicted"/>
<dbReference type="InterPro" id="IPR001810">
    <property type="entry name" value="F-box_dom"/>
</dbReference>
<dbReference type="EMBL" id="JACEFO010002324">
    <property type="protein sequence ID" value="KAF8665864.1"/>
    <property type="molecule type" value="Genomic_DNA"/>
</dbReference>
<dbReference type="OrthoDB" id="678101at2759"/>